<keyword evidence="3" id="KW-1185">Reference proteome</keyword>
<sequence length="165" mass="19403">MEIDEYLSGDELKSPDKQNDSMIANLTIINLFLELYTKKVESISSQAYRYDFDETTRANGYRTQVKIFAKILNDIQLTFSRYKINSQSLFMETSSSKSRIKSWKEFLIAYYPIICTVAKLMEVFPNQLIADKEDIFNKFILEHYASYSHPSLLWKTLRISVQHQI</sequence>
<dbReference type="EMBL" id="JWZT01003288">
    <property type="protein sequence ID" value="KII67147.1"/>
    <property type="molecule type" value="Genomic_DNA"/>
</dbReference>
<reference evidence="2 3" key="1">
    <citation type="journal article" date="2014" name="Genome Biol. Evol.">
        <title>The genome of the myxosporean Thelohanellus kitauei shows adaptations to nutrient acquisition within its fish host.</title>
        <authorList>
            <person name="Yang Y."/>
            <person name="Xiong J."/>
            <person name="Zhou Z."/>
            <person name="Huo F."/>
            <person name="Miao W."/>
            <person name="Ran C."/>
            <person name="Liu Y."/>
            <person name="Zhang J."/>
            <person name="Feng J."/>
            <person name="Wang M."/>
            <person name="Wang M."/>
            <person name="Wang L."/>
            <person name="Yao B."/>
        </authorList>
    </citation>
    <scope>NUCLEOTIDE SEQUENCE [LARGE SCALE GENOMIC DNA]</scope>
    <source>
        <strain evidence="2">Wuqing</strain>
    </source>
</reference>
<evidence type="ECO:0000313" key="3">
    <source>
        <dbReference type="Proteomes" id="UP000031668"/>
    </source>
</evidence>
<evidence type="ECO:0000259" key="1">
    <source>
        <dbReference type="Pfam" id="PF06350"/>
    </source>
</evidence>
<dbReference type="GO" id="GO:0016042">
    <property type="term" value="P:lipid catabolic process"/>
    <property type="evidence" value="ECO:0007669"/>
    <property type="project" value="InterPro"/>
</dbReference>
<name>A0A0C2MZW3_THEKT</name>
<dbReference type="AlphaFoldDB" id="A0A0C2MZW3"/>
<evidence type="ECO:0000313" key="2">
    <source>
        <dbReference type="EMBL" id="KII67147.1"/>
    </source>
</evidence>
<proteinExistence type="predicted"/>
<dbReference type="Proteomes" id="UP000031668">
    <property type="component" value="Unassembled WGS sequence"/>
</dbReference>
<accession>A0A0C2MZW3</accession>
<dbReference type="InterPro" id="IPR010468">
    <property type="entry name" value="HSL_N"/>
</dbReference>
<dbReference type="Pfam" id="PF06350">
    <property type="entry name" value="HSL_N"/>
    <property type="match status" value="1"/>
</dbReference>
<dbReference type="GO" id="GO:0008203">
    <property type="term" value="P:cholesterol metabolic process"/>
    <property type="evidence" value="ECO:0007669"/>
    <property type="project" value="InterPro"/>
</dbReference>
<protein>
    <recommendedName>
        <fullName evidence="1">Hormone-sensitive lipase N-terminal domain-containing protein</fullName>
    </recommendedName>
</protein>
<gene>
    <name evidence="2" type="ORF">RF11_11201</name>
</gene>
<comment type="caution">
    <text evidence="2">The sequence shown here is derived from an EMBL/GenBank/DDBJ whole genome shotgun (WGS) entry which is preliminary data.</text>
</comment>
<dbReference type="GO" id="GO:0016298">
    <property type="term" value="F:lipase activity"/>
    <property type="evidence" value="ECO:0007669"/>
    <property type="project" value="InterPro"/>
</dbReference>
<feature type="domain" description="Hormone-sensitive lipase N-terminal" evidence="1">
    <location>
        <begin position="21"/>
        <end position="140"/>
    </location>
</feature>
<organism evidence="2 3">
    <name type="scientific">Thelohanellus kitauei</name>
    <name type="common">Myxosporean</name>
    <dbReference type="NCBI Taxonomy" id="669202"/>
    <lineage>
        <taxon>Eukaryota</taxon>
        <taxon>Metazoa</taxon>
        <taxon>Cnidaria</taxon>
        <taxon>Myxozoa</taxon>
        <taxon>Myxosporea</taxon>
        <taxon>Bivalvulida</taxon>
        <taxon>Platysporina</taxon>
        <taxon>Myxobolidae</taxon>
        <taxon>Thelohanellus</taxon>
    </lineage>
</organism>